<comment type="caution">
    <text evidence="1">The sequence shown here is derived from an EMBL/GenBank/DDBJ whole genome shotgun (WGS) entry which is preliminary data.</text>
</comment>
<evidence type="ECO:0000313" key="2">
    <source>
        <dbReference type="Proteomes" id="UP000791440"/>
    </source>
</evidence>
<name>A0A921Z0A9_MANSE</name>
<organism evidence="1 2">
    <name type="scientific">Manduca sexta</name>
    <name type="common">Tobacco hawkmoth</name>
    <name type="synonym">Tobacco hornworm</name>
    <dbReference type="NCBI Taxonomy" id="7130"/>
    <lineage>
        <taxon>Eukaryota</taxon>
        <taxon>Metazoa</taxon>
        <taxon>Ecdysozoa</taxon>
        <taxon>Arthropoda</taxon>
        <taxon>Hexapoda</taxon>
        <taxon>Insecta</taxon>
        <taxon>Pterygota</taxon>
        <taxon>Neoptera</taxon>
        <taxon>Endopterygota</taxon>
        <taxon>Lepidoptera</taxon>
        <taxon>Glossata</taxon>
        <taxon>Ditrysia</taxon>
        <taxon>Bombycoidea</taxon>
        <taxon>Sphingidae</taxon>
        <taxon>Sphinginae</taxon>
        <taxon>Sphingini</taxon>
        <taxon>Manduca</taxon>
    </lineage>
</organism>
<dbReference type="AlphaFoldDB" id="A0A921Z0A9"/>
<gene>
    <name evidence="1" type="ORF">O3G_MSEX005478</name>
</gene>
<proteinExistence type="predicted"/>
<dbReference type="Proteomes" id="UP000791440">
    <property type="component" value="Unassembled WGS sequence"/>
</dbReference>
<dbReference type="EMBL" id="JH668357">
    <property type="protein sequence ID" value="KAG6448425.1"/>
    <property type="molecule type" value="Genomic_DNA"/>
</dbReference>
<evidence type="ECO:0000313" key="1">
    <source>
        <dbReference type="EMBL" id="KAG6448425.1"/>
    </source>
</evidence>
<sequence length="149" mass="17227">MNSYVARSFPLEEEYKKPTGITPQDIARLRKWLATQPHLPQHITDLDLILSFHSCKRCMETTKKLLDTHYTMKTNFDAIFKNRIVDDKIELVLKRVLLNPLPTRTKDGDAILYTRLLDTDPKNYLFQESLRAVLMLLGCGNTKKVHGLA</sequence>
<keyword evidence="2" id="KW-1185">Reference proteome</keyword>
<protein>
    <submittedName>
        <fullName evidence="1">Uncharacterized protein</fullName>
    </submittedName>
</protein>
<reference evidence="1" key="1">
    <citation type="journal article" date="2016" name="Insect Biochem. Mol. Biol.">
        <title>Multifaceted biological insights from a draft genome sequence of the tobacco hornworm moth, Manduca sexta.</title>
        <authorList>
            <person name="Kanost M.R."/>
            <person name="Arrese E.L."/>
            <person name="Cao X."/>
            <person name="Chen Y.R."/>
            <person name="Chellapilla S."/>
            <person name="Goldsmith M.R."/>
            <person name="Grosse-Wilde E."/>
            <person name="Heckel D.G."/>
            <person name="Herndon N."/>
            <person name="Jiang H."/>
            <person name="Papanicolaou A."/>
            <person name="Qu J."/>
            <person name="Soulages J.L."/>
            <person name="Vogel H."/>
            <person name="Walters J."/>
            <person name="Waterhouse R.M."/>
            <person name="Ahn S.J."/>
            <person name="Almeida F.C."/>
            <person name="An C."/>
            <person name="Aqrawi P."/>
            <person name="Bretschneider A."/>
            <person name="Bryant W.B."/>
            <person name="Bucks S."/>
            <person name="Chao H."/>
            <person name="Chevignon G."/>
            <person name="Christen J.M."/>
            <person name="Clarke D.F."/>
            <person name="Dittmer N.T."/>
            <person name="Ferguson L.C.F."/>
            <person name="Garavelou S."/>
            <person name="Gordon K.H.J."/>
            <person name="Gunaratna R.T."/>
            <person name="Han Y."/>
            <person name="Hauser F."/>
            <person name="He Y."/>
            <person name="Heidel-Fischer H."/>
            <person name="Hirsh A."/>
            <person name="Hu Y."/>
            <person name="Jiang H."/>
            <person name="Kalra D."/>
            <person name="Klinner C."/>
            <person name="Konig C."/>
            <person name="Kovar C."/>
            <person name="Kroll A.R."/>
            <person name="Kuwar S.S."/>
            <person name="Lee S.L."/>
            <person name="Lehman R."/>
            <person name="Li K."/>
            <person name="Li Z."/>
            <person name="Liang H."/>
            <person name="Lovelace S."/>
            <person name="Lu Z."/>
            <person name="Mansfield J.H."/>
            <person name="McCulloch K.J."/>
            <person name="Mathew T."/>
            <person name="Morton B."/>
            <person name="Muzny D.M."/>
            <person name="Neunemann D."/>
            <person name="Ongeri F."/>
            <person name="Pauchet Y."/>
            <person name="Pu L.L."/>
            <person name="Pyrousis I."/>
            <person name="Rao X.J."/>
            <person name="Redding A."/>
            <person name="Roesel C."/>
            <person name="Sanchez-Gracia A."/>
            <person name="Schaack S."/>
            <person name="Shukla A."/>
            <person name="Tetreau G."/>
            <person name="Wang Y."/>
            <person name="Xiong G.H."/>
            <person name="Traut W."/>
            <person name="Walsh T.K."/>
            <person name="Worley K.C."/>
            <person name="Wu D."/>
            <person name="Wu W."/>
            <person name="Wu Y.Q."/>
            <person name="Zhang X."/>
            <person name="Zou Z."/>
            <person name="Zucker H."/>
            <person name="Briscoe A.D."/>
            <person name="Burmester T."/>
            <person name="Clem R.J."/>
            <person name="Feyereisen R."/>
            <person name="Grimmelikhuijzen C.J.P."/>
            <person name="Hamodrakas S.J."/>
            <person name="Hansson B.S."/>
            <person name="Huguet E."/>
            <person name="Jermiin L.S."/>
            <person name="Lan Q."/>
            <person name="Lehman H.K."/>
            <person name="Lorenzen M."/>
            <person name="Merzendorfer H."/>
            <person name="Michalopoulos I."/>
            <person name="Morton D.B."/>
            <person name="Muthukrishnan S."/>
            <person name="Oakeshott J.G."/>
            <person name="Palmer W."/>
            <person name="Park Y."/>
            <person name="Passarelli A.L."/>
            <person name="Rozas J."/>
            <person name="Schwartz L.M."/>
            <person name="Smith W."/>
            <person name="Southgate A."/>
            <person name="Vilcinskas A."/>
            <person name="Vogt R."/>
            <person name="Wang P."/>
            <person name="Werren J."/>
            <person name="Yu X.Q."/>
            <person name="Zhou J.J."/>
            <person name="Brown S.J."/>
            <person name="Scherer S.E."/>
            <person name="Richards S."/>
            <person name="Blissard G.W."/>
        </authorList>
    </citation>
    <scope>NUCLEOTIDE SEQUENCE</scope>
</reference>
<accession>A0A921Z0A9</accession>
<reference evidence="1" key="2">
    <citation type="submission" date="2020-12" db="EMBL/GenBank/DDBJ databases">
        <authorList>
            <person name="Kanost M."/>
        </authorList>
    </citation>
    <scope>NUCLEOTIDE SEQUENCE</scope>
</reference>